<name>A0A7S2B8Y1_9DINO</name>
<keyword evidence="1" id="KW-0472">Membrane</keyword>
<accession>A0A7S2B8Y1</accession>
<protein>
    <submittedName>
        <fullName evidence="2">Uncharacterized protein</fullName>
    </submittedName>
</protein>
<keyword evidence="1" id="KW-1133">Transmembrane helix</keyword>
<proteinExistence type="predicted"/>
<gene>
    <name evidence="2" type="ORF">AAND1436_LOCUS9777</name>
</gene>
<dbReference type="EMBL" id="HBGQ01019553">
    <property type="protein sequence ID" value="CAD9389973.1"/>
    <property type="molecule type" value="Transcribed_RNA"/>
</dbReference>
<organism evidence="2">
    <name type="scientific">Alexandrium andersonii</name>
    <dbReference type="NCBI Taxonomy" id="327968"/>
    <lineage>
        <taxon>Eukaryota</taxon>
        <taxon>Sar</taxon>
        <taxon>Alveolata</taxon>
        <taxon>Dinophyceae</taxon>
        <taxon>Gonyaulacales</taxon>
        <taxon>Pyrocystaceae</taxon>
        <taxon>Alexandrium</taxon>
    </lineage>
</organism>
<feature type="transmembrane region" description="Helical" evidence="1">
    <location>
        <begin position="47"/>
        <end position="67"/>
    </location>
</feature>
<sequence length="318" mass="35044">MEASRRHRHAQLGPEDTEIDEVDALPMEANPRTAELVRKATRSARTVAAVALALAIASSVGTAVLLYRLHRAEASAVSGNQQEFVSFSEGGWREQHAVMKGAELPGHFRVYLNTIVREDLDLQSPRVGVLAVGDRVLAVERQGRRVRIEHPLRGWASLETNEGVEILRPDEESADEHAGPHESGLALMAQDPKAKSAAELIRKRAATFTEIEHKLTNIFQKMNEFVAQQDGKTVAQVLQTEEIQRVGKAVVGGALELSKRTAQEFSSQKQAAEQLLQQKITPEARDNLLRGAQRFAPEKLFGQEGTDMVNAWKDALGK</sequence>
<evidence type="ECO:0000313" key="2">
    <source>
        <dbReference type="EMBL" id="CAD9389973.1"/>
    </source>
</evidence>
<evidence type="ECO:0000256" key="1">
    <source>
        <dbReference type="SAM" id="Phobius"/>
    </source>
</evidence>
<reference evidence="2" key="1">
    <citation type="submission" date="2021-01" db="EMBL/GenBank/DDBJ databases">
        <authorList>
            <person name="Corre E."/>
            <person name="Pelletier E."/>
            <person name="Niang G."/>
            <person name="Scheremetjew M."/>
            <person name="Finn R."/>
            <person name="Kale V."/>
            <person name="Holt S."/>
            <person name="Cochrane G."/>
            <person name="Meng A."/>
            <person name="Brown T."/>
            <person name="Cohen L."/>
        </authorList>
    </citation>
    <scope>NUCLEOTIDE SEQUENCE</scope>
    <source>
        <strain evidence="2">CCMP2222</strain>
    </source>
</reference>
<keyword evidence="1" id="KW-0812">Transmembrane</keyword>
<dbReference type="AlphaFoldDB" id="A0A7S2B8Y1"/>